<feature type="region of interest" description="Disordered" evidence="1">
    <location>
        <begin position="188"/>
        <end position="210"/>
    </location>
</feature>
<dbReference type="EMBL" id="CM000881">
    <property type="protein sequence ID" value="KQK08903.1"/>
    <property type="molecule type" value="Genomic_DNA"/>
</dbReference>
<dbReference type="EMBL" id="CM000881">
    <property type="protein sequence ID" value="KQK08904.1"/>
    <property type="molecule type" value="Genomic_DNA"/>
</dbReference>
<organism evidence="2">
    <name type="scientific">Brachypodium distachyon</name>
    <name type="common">Purple false brome</name>
    <name type="synonym">Trachynia distachya</name>
    <dbReference type="NCBI Taxonomy" id="15368"/>
    <lineage>
        <taxon>Eukaryota</taxon>
        <taxon>Viridiplantae</taxon>
        <taxon>Streptophyta</taxon>
        <taxon>Embryophyta</taxon>
        <taxon>Tracheophyta</taxon>
        <taxon>Spermatophyta</taxon>
        <taxon>Magnoliopsida</taxon>
        <taxon>Liliopsida</taxon>
        <taxon>Poales</taxon>
        <taxon>Poaceae</taxon>
        <taxon>BOP clade</taxon>
        <taxon>Pooideae</taxon>
        <taxon>Stipodae</taxon>
        <taxon>Brachypodieae</taxon>
        <taxon>Brachypodium</taxon>
    </lineage>
</organism>
<reference evidence="2" key="2">
    <citation type="submission" date="2017-06" db="EMBL/GenBank/DDBJ databases">
        <title>WGS assembly of Brachypodium distachyon.</title>
        <authorList>
            <consortium name="The International Brachypodium Initiative"/>
            <person name="Lucas S."/>
            <person name="Harmon-Smith M."/>
            <person name="Lail K."/>
            <person name="Tice H."/>
            <person name="Grimwood J."/>
            <person name="Bruce D."/>
            <person name="Barry K."/>
            <person name="Shu S."/>
            <person name="Lindquist E."/>
            <person name="Wang M."/>
            <person name="Pitluck S."/>
            <person name="Vogel J.P."/>
            <person name="Garvin D.F."/>
            <person name="Mockler T.C."/>
            <person name="Schmutz J."/>
            <person name="Rokhsar D."/>
            <person name="Bevan M.W."/>
        </authorList>
    </citation>
    <scope>NUCLEOTIDE SEQUENCE</scope>
    <source>
        <strain evidence="2">Bd21</strain>
    </source>
</reference>
<dbReference type="PANTHER" id="PTHR33264:SF6">
    <property type="entry name" value="OS01G0638800 PROTEIN"/>
    <property type="match status" value="1"/>
</dbReference>
<evidence type="ECO:0000313" key="3">
    <source>
        <dbReference type="EnsemblPlants" id="KQK08903"/>
    </source>
</evidence>
<reference evidence="2 3" key="1">
    <citation type="journal article" date="2010" name="Nature">
        <title>Genome sequencing and analysis of the model grass Brachypodium distachyon.</title>
        <authorList>
            <consortium name="International Brachypodium Initiative"/>
        </authorList>
    </citation>
    <scope>NUCLEOTIDE SEQUENCE [LARGE SCALE GENOMIC DNA]</scope>
    <source>
        <strain evidence="2">Bd21</strain>
        <strain evidence="3">cv. Bd21</strain>
    </source>
</reference>
<dbReference type="PANTHER" id="PTHR33264">
    <property type="entry name" value="EXPRESSED PROTEIN"/>
    <property type="match status" value="1"/>
</dbReference>
<dbReference type="AlphaFoldDB" id="I1HPS8"/>
<dbReference type="eggNOG" id="ENOG502S1KE">
    <property type="taxonomic scope" value="Eukaryota"/>
</dbReference>
<keyword evidence="4" id="KW-1185">Reference proteome</keyword>
<accession>I1HPS8</accession>
<dbReference type="OrthoDB" id="689054at2759"/>
<evidence type="ECO:0000313" key="2">
    <source>
        <dbReference type="EMBL" id="KQK08904.1"/>
    </source>
</evidence>
<dbReference type="STRING" id="15368.I1HPS8"/>
<dbReference type="RefSeq" id="XP_024314117.1">
    <property type="nucleotide sequence ID" value="XM_024458349.1"/>
</dbReference>
<dbReference type="RefSeq" id="XP_003566927.1">
    <property type="nucleotide sequence ID" value="XM_003566879.4"/>
</dbReference>
<gene>
    <name evidence="3" type="primary">LOC100833064</name>
    <name evidence="2" type="ORF">BRADI_2g44810v3</name>
</gene>
<dbReference type="Gramene" id="KQK08903">
    <property type="protein sequence ID" value="KQK08903"/>
    <property type="gene ID" value="BRADI_2g44810v3"/>
</dbReference>
<dbReference type="Proteomes" id="UP000008810">
    <property type="component" value="Chromosome 2"/>
</dbReference>
<evidence type="ECO:0000256" key="1">
    <source>
        <dbReference type="SAM" id="MobiDB-lite"/>
    </source>
</evidence>
<reference evidence="3" key="3">
    <citation type="submission" date="2018-08" db="UniProtKB">
        <authorList>
            <consortium name="EnsemblPlants"/>
        </authorList>
    </citation>
    <scope>IDENTIFICATION</scope>
    <source>
        <strain evidence="3">cv. Bd21</strain>
    </source>
</reference>
<proteinExistence type="predicted"/>
<name>I1HPS8_BRADI</name>
<feature type="compositionally biased region" description="Basic and acidic residues" evidence="1">
    <location>
        <begin position="195"/>
        <end position="204"/>
    </location>
</feature>
<protein>
    <submittedName>
        <fullName evidence="2 3">Uncharacterized protein</fullName>
    </submittedName>
</protein>
<dbReference type="GeneID" id="100833064"/>
<dbReference type="EnsemblPlants" id="KQK08903">
    <property type="protein sequence ID" value="KQK08903"/>
    <property type="gene ID" value="BRADI_2g44810v3"/>
</dbReference>
<dbReference type="KEGG" id="bdi:100833064"/>
<dbReference type="HOGENOM" id="CLU_087424_2_0_1"/>
<evidence type="ECO:0000313" key="4">
    <source>
        <dbReference type="Proteomes" id="UP000008810"/>
    </source>
</evidence>
<sequence length="210" mass="22739">MAVSARPYRFPTLSEEDEPARRRSAGSPRPSSCGACGASAVANCVALCCCPCAVVSCFTLALVKAPYVAGRRWVRLRLANAKTRRTRRGAALRNRKRVRSLEEEDKQAAEGLAVARASKEWCELGRPRPAAASGWWGSYGNTRDHEAIVSVVGEGRLRVSATEEAWMEMYEVGNWGFGRLSFSVAGDEATQEQVTRGDTEKKDGSVAAGP</sequence>
<dbReference type="OMA" id="VIRGDTC"/>
<dbReference type="EnsemblPlants" id="KQK08904">
    <property type="protein sequence ID" value="KQK08904"/>
    <property type="gene ID" value="BRADI_2g44810v3"/>
</dbReference>
<dbReference type="Gramene" id="KQK08904">
    <property type="protein sequence ID" value="KQK08904"/>
    <property type="gene ID" value="BRADI_2g44810v3"/>
</dbReference>